<gene>
    <name evidence="1" type="ORF">AN188_01499</name>
</gene>
<accession>A0A150J7D3</accession>
<protein>
    <submittedName>
        <fullName evidence="1">Uncharacterized protein</fullName>
    </submittedName>
</protein>
<evidence type="ECO:0000313" key="1">
    <source>
        <dbReference type="EMBL" id="KYC53136.1"/>
    </source>
</evidence>
<reference evidence="1 2" key="1">
    <citation type="journal article" date="2016" name="ISME J.">
        <title>Chasing the elusive Euryarchaeota class WSA2: genomes reveal a uniquely fastidious methyl-reducing methanogen.</title>
        <authorList>
            <person name="Nobu M.K."/>
            <person name="Narihiro T."/>
            <person name="Kuroda K."/>
            <person name="Mei R."/>
            <person name="Liu W.T."/>
        </authorList>
    </citation>
    <scope>NUCLEOTIDE SEQUENCE [LARGE SCALE GENOMIC DNA]</scope>
    <source>
        <strain evidence="1">ADurb1013_Bin02101</strain>
    </source>
</reference>
<dbReference type="EMBL" id="LNJB01000030">
    <property type="protein sequence ID" value="KYC53136.1"/>
    <property type="molecule type" value="Genomic_DNA"/>
</dbReference>
<evidence type="ECO:0000313" key="2">
    <source>
        <dbReference type="Proteomes" id="UP000092420"/>
    </source>
</evidence>
<sequence>MRNLRPVSVIHKNTGGMVFDKDIVYTYKPNSISENVKLNNLGAVGDDLSLEKDGNEIRIILLGGVNIIQ</sequence>
<proteinExistence type="predicted"/>
<organism evidence="1 2">
    <name type="scientific">Candidatus Methanofastidiosum methylothiophilum</name>
    <dbReference type="NCBI Taxonomy" id="1705564"/>
    <lineage>
        <taxon>Archaea</taxon>
        <taxon>Methanobacteriati</taxon>
        <taxon>Methanobacteriota</taxon>
        <taxon>Stenosarchaea group</taxon>
        <taxon>Candidatus Methanofastidiosia</taxon>
        <taxon>Candidatus Methanofastidiosales</taxon>
        <taxon>Candidatus Methanofastidiosaceae</taxon>
        <taxon>Candidatus Methanofastidiosum</taxon>
    </lineage>
</organism>
<name>A0A150J7D3_9EURY</name>
<dbReference type="Proteomes" id="UP000092420">
    <property type="component" value="Unassembled WGS sequence"/>
</dbReference>
<dbReference type="AlphaFoldDB" id="A0A150J7D3"/>
<comment type="caution">
    <text evidence="1">The sequence shown here is derived from an EMBL/GenBank/DDBJ whole genome shotgun (WGS) entry which is preliminary data.</text>
</comment>